<organism evidence="2 3">
    <name type="scientific">Parathielavia hyrcaniae</name>
    <dbReference type="NCBI Taxonomy" id="113614"/>
    <lineage>
        <taxon>Eukaryota</taxon>
        <taxon>Fungi</taxon>
        <taxon>Dikarya</taxon>
        <taxon>Ascomycota</taxon>
        <taxon>Pezizomycotina</taxon>
        <taxon>Sordariomycetes</taxon>
        <taxon>Sordariomycetidae</taxon>
        <taxon>Sordariales</taxon>
        <taxon>Chaetomiaceae</taxon>
        <taxon>Parathielavia</taxon>
    </lineage>
</organism>
<evidence type="ECO:0000259" key="1">
    <source>
        <dbReference type="Pfam" id="PF06985"/>
    </source>
</evidence>
<protein>
    <submittedName>
        <fullName evidence="2">HET-domain-containing protein</fullName>
    </submittedName>
</protein>
<feature type="domain" description="Heterokaryon incompatibility" evidence="1">
    <location>
        <begin position="29"/>
        <end position="127"/>
    </location>
</feature>
<accession>A0AAN6QAE2</accession>
<dbReference type="InterPro" id="IPR010730">
    <property type="entry name" value="HET"/>
</dbReference>
<sequence>RLLDVGPPGRPREYVRLIETARVTPDGPYVTLSHCWGRASEVFKLETRNREELLEQVPVLPQTFEDAIVAAQRLGARYIWIDSLCIIQDDAQDWEKESSSVADVYRNAMCNIAASASHDSNGGLYRDRGDIVPGIRVEGSQGDKTLLLIKEDEGIEHEGQESPLQKVSTDLATISTAVARHN</sequence>
<reference evidence="2" key="1">
    <citation type="journal article" date="2023" name="Mol. Phylogenet. Evol.">
        <title>Genome-scale phylogeny and comparative genomics of the fungal order Sordariales.</title>
        <authorList>
            <person name="Hensen N."/>
            <person name="Bonometti L."/>
            <person name="Westerberg I."/>
            <person name="Brannstrom I.O."/>
            <person name="Guillou S."/>
            <person name="Cros-Aarteil S."/>
            <person name="Calhoun S."/>
            <person name="Haridas S."/>
            <person name="Kuo A."/>
            <person name="Mondo S."/>
            <person name="Pangilinan J."/>
            <person name="Riley R."/>
            <person name="LaButti K."/>
            <person name="Andreopoulos B."/>
            <person name="Lipzen A."/>
            <person name="Chen C."/>
            <person name="Yan M."/>
            <person name="Daum C."/>
            <person name="Ng V."/>
            <person name="Clum A."/>
            <person name="Steindorff A."/>
            <person name="Ohm R.A."/>
            <person name="Martin F."/>
            <person name="Silar P."/>
            <person name="Natvig D.O."/>
            <person name="Lalanne C."/>
            <person name="Gautier V."/>
            <person name="Ament-Velasquez S.L."/>
            <person name="Kruys A."/>
            <person name="Hutchinson M.I."/>
            <person name="Powell A.J."/>
            <person name="Barry K."/>
            <person name="Miller A.N."/>
            <person name="Grigoriev I.V."/>
            <person name="Debuchy R."/>
            <person name="Gladieux P."/>
            <person name="Hiltunen Thoren M."/>
            <person name="Johannesson H."/>
        </authorList>
    </citation>
    <scope>NUCLEOTIDE SEQUENCE</scope>
    <source>
        <strain evidence="2">CBS 757.83</strain>
    </source>
</reference>
<dbReference type="AlphaFoldDB" id="A0AAN6QAE2"/>
<evidence type="ECO:0000313" key="2">
    <source>
        <dbReference type="EMBL" id="KAK4106598.1"/>
    </source>
</evidence>
<dbReference type="PANTHER" id="PTHR33112:SF10">
    <property type="entry name" value="TOL"/>
    <property type="match status" value="1"/>
</dbReference>
<gene>
    <name evidence="2" type="ORF">N658DRAFT_414216</name>
</gene>
<proteinExistence type="predicted"/>
<dbReference type="Proteomes" id="UP001305647">
    <property type="component" value="Unassembled WGS sequence"/>
</dbReference>
<keyword evidence="3" id="KW-1185">Reference proteome</keyword>
<dbReference type="EMBL" id="MU863624">
    <property type="protein sequence ID" value="KAK4106598.1"/>
    <property type="molecule type" value="Genomic_DNA"/>
</dbReference>
<dbReference type="PANTHER" id="PTHR33112">
    <property type="entry name" value="DOMAIN PROTEIN, PUTATIVE-RELATED"/>
    <property type="match status" value="1"/>
</dbReference>
<feature type="non-terminal residue" evidence="2">
    <location>
        <position position="1"/>
    </location>
</feature>
<dbReference type="Pfam" id="PF06985">
    <property type="entry name" value="HET"/>
    <property type="match status" value="1"/>
</dbReference>
<comment type="caution">
    <text evidence="2">The sequence shown here is derived from an EMBL/GenBank/DDBJ whole genome shotgun (WGS) entry which is preliminary data.</text>
</comment>
<name>A0AAN6QAE2_9PEZI</name>
<evidence type="ECO:0000313" key="3">
    <source>
        <dbReference type="Proteomes" id="UP001305647"/>
    </source>
</evidence>
<reference evidence="2" key="2">
    <citation type="submission" date="2023-05" db="EMBL/GenBank/DDBJ databases">
        <authorList>
            <consortium name="Lawrence Berkeley National Laboratory"/>
            <person name="Steindorff A."/>
            <person name="Hensen N."/>
            <person name="Bonometti L."/>
            <person name="Westerberg I."/>
            <person name="Brannstrom I.O."/>
            <person name="Guillou S."/>
            <person name="Cros-Aarteil S."/>
            <person name="Calhoun S."/>
            <person name="Haridas S."/>
            <person name="Kuo A."/>
            <person name="Mondo S."/>
            <person name="Pangilinan J."/>
            <person name="Riley R."/>
            <person name="Labutti K."/>
            <person name="Andreopoulos B."/>
            <person name="Lipzen A."/>
            <person name="Chen C."/>
            <person name="Yanf M."/>
            <person name="Daum C."/>
            <person name="Ng V."/>
            <person name="Clum A."/>
            <person name="Ohm R."/>
            <person name="Martin F."/>
            <person name="Silar P."/>
            <person name="Natvig D."/>
            <person name="Lalanne C."/>
            <person name="Gautier V."/>
            <person name="Ament-Velasquez S.L."/>
            <person name="Kruys A."/>
            <person name="Hutchinson M.I."/>
            <person name="Powell A.J."/>
            <person name="Barry K."/>
            <person name="Miller A.N."/>
            <person name="Grigoriev I.V."/>
            <person name="Debuchy R."/>
            <person name="Gladieux P."/>
            <person name="Thoren M.H."/>
            <person name="Johannesson H."/>
        </authorList>
    </citation>
    <scope>NUCLEOTIDE SEQUENCE</scope>
    <source>
        <strain evidence="2">CBS 757.83</strain>
    </source>
</reference>